<keyword evidence="7 9" id="KW-0472">Membrane</keyword>
<evidence type="ECO:0000256" key="5">
    <source>
        <dbReference type="ARBA" id="ARBA00022840"/>
    </source>
</evidence>
<reference evidence="12" key="1">
    <citation type="submission" date="2021-12" db="EMBL/GenBank/DDBJ databases">
        <authorList>
            <person name="Zaccaron A."/>
            <person name="Stergiopoulos I."/>
        </authorList>
    </citation>
    <scope>NUCLEOTIDE SEQUENCE</scope>
    <source>
        <strain evidence="12">Race5_Kim</strain>
    </source>
</reference>
<dbReference type="Pfam" id="PF00005">
    <property type="entry name" value="ABC_tran"/>
    <property type="match status" value="2"/>
</dbReference>
<dbReference type="InterPro" id="IPR039421">
    <property type="entry name" value="Type_1_exporter"/>
</dbReference>
<keyword evidence="5" id="KW-0067">ATP-binding</keyword>
<dbReference type="GO" id="GO:0005743">
    <property type="term" value="C:mitochondrial inner membrane"/>
    <property type="evidence" value="ECO:0007669"/>
    <property type="project" value="TreeGrafter"/>
</dbReference>
<dbReference type="Proteomes" id="UP000756132">
    <property type="component" value="Chromosome 4"/>
</dbReference>
<evidence type="ECO:0000259" key="10">
    <source>
        <dbReference type="PROSITE" id="PS50893"/>
    </source>
</evidence>
<evidence type="ECO:0000313" key="12">
    <source>
        <dbReference type="EMBL" id="UJO16657.1"/>
    </source>
</evidence>
<evidence type="ECO:0000256" key="8">
    <source>
        <dbReference type="SAM" id="MobiDB-lite"/>
    </source>
</evidence>
<gene>
    <name evidence="12" type="ORF">CLAFUR5_04054</name>
</gene>
<dbReference type="PANTHER" id="PTHR43394:SF15">
    <property type="entry name" value="ALPHA-FACTOR-TRANSPORTING ATPASE"/>
    <property type="match status" value="1"/>
</dbReference>
<dbReference type="PROSITE" id="PS50893">
    <property type="entry name" value="ABC_TRANSPORTER_2"/>
    <property type="match status" value="2"/>
</dbReference>
<dbReference type="KEGG" id="ffu:CLAFUR5_04054"/>
<dbReference type="OrthoDB" id="6500128at2759"/>
<feature type="transmembrane region" description="Helical" evidence="9">
    <location>
        <begin position="153"/>
        <end position="171"/>
    </location>
</feature>
<dbReference type="Gene3D" id="1.20.1560.10">
    <property type="entry name" value="ABC transporter type 1, transmembrane domain"/>
    <property type="match status" value="1"/>
</dbReference>
<dbReference type="PROSITE" id="PS00211">
    <property type="entry name" value="ABC_TRANSPORTER_1"/>
    <property type="match status" value="1"/>
</dbReference>
<dbReference type="InterPro" id="IPR017871">
    <property type="entry name" value="ABC_transporter-like_CS"/>
</dbReference>
<accession>A0A9Q8LFT0</accession>
<evidence type="ECO:0000256" key="3">
    <source>
        <dbReference type="ARBA" id="ARBA00022692"/>
    </source>
</evidence>
<evidence type="ECO:0000313" key="13">
    <source>
        <dbReference type="Proteomes" id="UP000756132"/>
    </source>
</evidence>
<evidence type="ECO:0000256" key="1">
    <source>
        <dbReference type="ARBA" id="ARBA00004141"/>
    </source>
</evidence>
<dbReference type="FunFam" id="3.40.50.300:FF:000913">
    <property type="entry name" value="ABC multidrug transporter SitT"/>
    <property type="match status" value="1"/>
</dbReference>
<evidence type="ECO:0000256" key="6">
    <source>
        <dbReference type="ARBA" id="ARBA00022989"/>
    </source>
</evidence>
<feature type="domain" description="ABC transporter" evidence="10">
    <location>
        <begin position="1040"/>
        <end position="1285"/>
    </location>
</feature>
<comment type="similarity">
    <text evidence="2">Belongs to the ABC transporter superfamily. ABCB family. Multidrug resistance exporter (TC 3.A.1.201) subfamily.</text>
</comment>
<dbReference type="InterPro" id="IPR003439">
    <property type="entry name" value="ABC_transporter-like_ATP-bd"/>
</dbReference>
<dbReference type="EMBL" id="CP090166">
    <property type="protein sequence ID" value="UJO16657.1"/>
    <property type="molecule type" value="Genomic_DNA"/>
</dbReference>
<feature type="transmembrane region" description="Helical" evidence="9">
    <location>
        <begin position="692"/>
        <end position="711"/>
    </location>
</feature>
<feature type="domain" description="ABC transmembrane type-1" evidence="11">
    <location>
        <begin position="697"/>
        <end position="959"/>
    </location>
</feature>
<dbReference type="SMART" id="SM00382">
    <property type="entry name" value="AAA"/>
    <property type="match status" value="2"/>
</dbReference>
<dbReference type="GO" id="GO:0090374">
    <property type="term" value="P:oligopeptide export from mitochondrion"/>
    <property type="evidence" value="ECO:0007669"/>
    <property type="project" value="TreeGrafter"/>
</dbReference>
<feature type="domain" description="ABC transmembrane type-1" evidence="11">
    <location>
        <begin position="80"/>
        <end position="274"/>
    </location>
</feature>
<evidence type="ECO:0000256" key="4">
    <source>
        <dbReference type="ARBA" id="ARBA00022741"/>
    </source>
</evidence>
<dbReference type="Gene3D" id="3.40.50.300">
    <property type="entry name" value="P-loop containing nucleotide triphosphate hydrolases"/>
    <property type="match status" value="2"/>
</dbReference>
<evidence type="ECO:0000256" key="9">
    <source>
        <dbReference type="SAM" id="Phobius"/>
    </source>
</evidence>
<evidence type="ECO:0000259" key="11">
    <source>
        <dbReference type="PROSITE" id="PS50929"/>
    </source>
</evidence>
<reference evidence="12" key="2">
    <citation type="journal article" date="2022" name="Microb. Genom.">
        <title>A chromosome-scale genome assembly of the tomato pathogen Cladosporium fulvum reveals a compartmentalized genome architecture and the presence of a dispensable chromosome.</title>
        <authorList>
            <person name="Zaccaron A.Z."/>
            <person name="Chen L.H."/>
            <person name="Samaras A."/>
            <person name="Stergiopoulos I."/>
        </authorList>
    </citation>
    <scope>NUCLEOTIDE SEQUENCE</scope>
    <source>
        <strain evidence="12">Race5_Kim</strain>
    </source>
</reference>
<organism evidence="12 13">
    <name type="scientific">Passalora fulva</name>
    <name type="common">Tomato leaf mold</name>
    <name type="synonym">Cladosporium fulvum</name>
    <dbReference type="NCBI Taxonomy" id="5499"/>
    <lineage>
        <taxon>Eukaryota</taxon>
        <taxon>Fungi</taxon>
        <taxon>Dikarya</taxon>
        <taxon>Ascomycota</taxon>
        <taxon>Pezizomycotina</taxon>
        <taxon>Dothideomycetes</taxon>
        <taxon>Dothideomycetidae</taxon>
        <taxon>Mycosphaerellales</taxon>
        <taxon>Mycosphaerellaceae</taxon>
        <taxon>Fulvia</taxon>
    </lineage>
</organism>
<feature type="transmembrane region" description="Helical" evidence="9">
    <location>
        <begin position="742"/>
        <end position="762"/>
    </location>
</feature>
<comment type="subcellular location">
    <subcellularLocation>
        <location evidence="1">Membrane</location>
        <topology evidence="1">Multi-pass membrane protein</topology>
    </subcellularLocation>
</comment>
<proteinExistence type="inferred from homology"/>
<dbReference type="SUPFAM" id="SSF52540">
    <property type="entry name" value="P-loop containing nucleoside triphosphate hydrolases"/>
    <property type="match status" value="2"/>
</dbReference>
<dbReference type="GO" id="GO:0015421">
    <property type="term" value="F:ABC-type oligopeptide transporter activity"/>
    <property type="evidence" value="ECO:0007669"/>
    <property type="project" value="TreeGrafter"/>
</dbReference>
<dbReference type="RefSeq" id="XP_047761023.1">
    <property type="nucleotide sequence ID" value="XM_047903202.1"/>
</dbReference>
<dbReference type="GO" id="GO:0005524">
    <property type="term" value="F:ATP binding"/>
    <property type="evidence" value="ECO:0007669"/>
    <property type="project" value="UniProtKB-KW"/>
</dbReference>
<dbReference type="InterPro" id="IPR003593">
    <property type="entry name" value="AAA+_ATPase"/>
</dbReference>
<feature type="domain" description="ABC transporter" evidence="10">
    <location>
        <begin position="359"/>
        <end position="628"/>
    </location>
</feature>
<dbReference type="InterPro" id="IPR011527">
    <property type="entry name" value="ABC1_TM_dom"/>
</dbReference>
<dbReference type="InterPro" id="IPR036640">
    <property type="entry name" value="ABC1_TM_sf"/>
</dbReference>
<sequence>MSFYLPTCSLGLSLLLGPNCCTIDTLLLTVGTATAIIAGALTPILGSVYTRLFDQVVAQDSVLSAQSHEYQREAFRHIDALLIIVCGQFIFTYIYLGCWGMYGQRLTQRIQYAAMNALIHQELAFSEALSPGELDAYLDTDIDHIRQGISERLGILISLTSFILASYGLSIWESPTLTWRMSALLPIYLGLPMLGQETKWNRSIDDCVNAARAFASESVSHVMVVHAFQAARKFAEHFRQRLQGVEDTLKAKLLFTASYSGLAHFLPFAFRALADWELGRIASTPAASRQTTLGRATAVSNNLIAVAFTIPTLIPSLTAFNAAVMSYGHLKPMLARVSRINESSTEGVRVSRTVGGFTVRHVKFQYPGPQDTCVLDGISLQISGRGSTALVGRSGSGKSTLASLLCRLHDPQSGSIELDGRDLREYNIRSLRSTIAIAEQHPVLMAGSILENVAHGLVRRIVDWPLQSSLTEVVARIRGGQTWDEAVKSSPLVGDIVSRVVDTLEQVQALGFVSSLQHGMATEVGPGGVHLSGGQTQQIALAREVVRDSPILILDEATSEVDALTEKAILDNIRSRSRDRAIVMITHRLSTVQVCDNIFVIANGTVVEQGSFQELISRHGTFAKMASLQQVESGSTIHCSVPPIKAEPEPEPNAIDSQSRPAKGYVESKPLSSSSAYYQVVSCFREHTRAHGLYITIAFLATVVLSASPVIETAIMSSAQNEVAQERRHESLSLTMTRPYCMIFMAVGVIICAAGFFSTYAIERVTQDILCRTRVLSLRALLAQSLKWHDENWYIGTTFFTDTTLLGDLANIIIELTVGATISFVTGPAVAHMIAWKLALMLLPTLPLAATGGALCSKLLGPYYARHFEAFRHSVNIAKSAVAALRHIMLFGLEDEILQSLTHSLDSSHVVLMRKVMCANFYLAISMSLPLLVNGLAYWWGLRQVFSGQYSVTQLFLTIPTLASGAHGLSKLMLLPHKIGEVSSAAVRISDLVALLPRQQKHWTPNEQLHQADPASKTFLASEAISTPDDLSRKKAAVAIDIRSVRFSYPSRPMSDVIRDLTIRIPGGSFCALVGKCGSGKSTILSLVKGLYSPSQGRIVVDGIDVDAEDGEWHSTRRAMSLVPQVNAVFDAPVAFNISIGSDPTAESSQLSQLERAARSAGIHDVIQAPPSGYQTYCGTGGKRFSGGERQKLCIARALVRDAKILLLDEPTKGLDSEAEAQWQTQLLHTINKQRKVTVVVAAHRLHTVQHADIIFIIDQGRCIDQGTHRELLVRNAWYHKNVLQQKLNEQ</sequence>
<feature type="transmembrane region" description="Helical" evidence="9">
    <location>
        <begin position="80"/>
        <end position="102"/>
    </location>
</feature>
<dbReference type="Pfam" id="PF00664">
    <property type="entry name" value="ABC_membrane"/>
    <property type="match status" value="2"/>
</dbReference>
<evidence type="ECO:0000256" key="2">
    <source>
        <dbReference type="ARBA" id="ARBA00007577"/>
    </source>
</evidence>
<dbReference type="InterPro" id="IPR027417">
    <property type="entry name" value="P-loop_NTPase"/>
</dbReference>
<dbReference type="SUPFAM" id="SSF90123">
    <property type="entry name" value="ABC transporter transmembrane region"/>
    <property type="match status" value="2"/>
</dbReference>
<protein>
    <submittedName>
        <fullName evidence="12">ABC multidrug transporter MDR2</fullName>
    </submittedName>
</protein>
<dbReference type="PANTHER" id="PTHR43394">
    <property type="entry name" value="ATP-DEPENDENT PERMEASE MDL1, MITOCHONDRIAL"/>
    <property type="match status" value="1"/>
</dbReference>
<keyword evidence="13" id="KW-1185">Reference proteome</keyword>
<feature type="region of interest" description="Disordered" evidence="8">
    <location>
        <begin position="646"/>
        <end position="668"/>
    </location>
</feature>
<evidence type="ECO:0000256" key="7">
    <source>
        <dbReference type="ARBA" id="ARBA00023136"/>
    </source>
</evidence>
<feature type="transmembrane region" description="Helical" evidence="9">
    <location>
        <begin position="921"/>
        <end position="941"/>
    </location>
</feature>
<dbReference type="GeneID" id="71983932"/>
<dbReference type="PROSITE" id="PS50929">
    <property type="entry name" value="ABC_TM1F"/>
    <property type="match status" value="2"/>
</dbReference>
<dbReference type="GO" id="GO:0016887">
    <property type="term" value="F:ATP hydrolysis activity"/>
    <property type="evidence" value="ECO:0007669"/>
    <property type="project" value="InterPro"/>
</dbReference>
<name>A0A9Q8LFT0_PASFU</name>
<keyword evidence="4" id="KW-0547">Nucleotide-binding</keyword>
<keyword evidence="3 9" id="KW-0812">Transmembrane</keyword>
<keyword evidence="6 9" id="KW-1133">Transmembrane helix</keyword>